<proteinExistence type="inferred from homology"/>
<feature type="domain" description="DJ-1/PfpI" evidence="6">
    <location>
        <begin position="55"/>
        <end position="179"/>
    </location>
</feature>
<keyword evidence="8" id="KW-1185">Reference proteome</keyword>
<dbReference type="Proteomes" id="UP000258309">
    <property type="component" value="Unassembled WGS sequence"/>
</dbReference>
<dbReference type="AlphaFoldDB" id="A0A3E2HBZ1"/>
<dbReference type="SUPFAM" id="SSF52317">
    <property type="entry name" value="Class I glutamine amidotransferase-like"/>
    <property type="match status" value="1"/>
</dbReference>
<evidence type="ECO:0000256" key="3">
    <source>
        <dbReference type="ARBA" id="ARBA00023239"/>
    </source>
</evidence>
<dbReference type="GO" id="GO:0005737">
    <property type="term" value="C:cytoplasm"/>
    <property type="evidence" value="ECO:0007669"/>
    <property type="project" value="TreeGrafter"/>
</dbReference>
<reference evidence="7 8" key="1">
    <citation type="submission" date="2018-05" db="EMBL/GenBank/DDBJ databases">
        <title>Draft genome sequence of Scytalidium lignicola DSM 105466, a ubiquitous saprotrophic fungus.</title>
        <authorList>
            <person name="Buettner E."/>
            <person name="Gebauer A.M."/>
            <person name="Hofrichter M."/>
            <person name="Liers C."/>
            <person name="Kellner H."/>
        </authorList>
    </citation>
    <scope>NUCLEOTIDE SEQUENCE [LARGE SCALE GENOMIC DNA]</scope>
    <source>
        <strain evidence="7 8">DSM 105466</strain>
    </source>
</reference>
<feature type="non-terminal residue" evidence="7">
    <location>
        <position position="202"/>
    </location>
</feature>
<sequence>MATSAELASTNVCSVYLKRHLVQTEVETVMSMIGLGPAGAGVSQQWKLYLLLIAEFAYPYTVLSEIADITVVSLNGCHSQVDLGSVNNTASTDTVSHSFLRDREEIWTNTSKISDFVGKGKDFDVLCCPGGYASLFDLAEDNDLKSLIRDVYEAGKIVAAICHGVIVFKDVKLLNNEYLVANSPVTGFSNEEEDKAGLTDII</sequence>
<evidence type="ECO:0000259" key="6">
    <source>
        <dbReference type="Pfam" id="PF01965"/>
    </source>
</evidence>
<comment type="caution">
    <text evidence="7">The sequence shown here is derived from an EMBL/GenBank/DDBJ whole genome shotgun (WGS) entry which is preliminary data.</text>
</comment>
<dbReference type="InterPro" id="IPR002818">
    <property type="entry name" value="DJ-1/PfpI"/>
</dbReference>
<evidence type="ECO:0000313" key="7">
    <source>
        <dbReference type="EMBL" id="RFU30653.1"/>
    </source>
</evidence>
<comment type="similarity">
    <text evidence="4">Belongs to the peptidase C56 family. HSP31-like subfamily.</text>
</comment>
<dbReference type="InterPro" id="IPR050325">
    <property type="entry name" value="Prot/Nucl_acid_deglycase"/>
</dbReference>
<dbReference type="PANTHER" id="PTHR48094:SF11">
    <property type="entry name" value="GLUTATHIONE-INDEPENDENT GLYOXALASE HSP31-RELATED"/>
    <property type="match status" value="1"/>
</dbReference>
<evidence type="ECO:0000256" key="2">
    <source>
        <dbReference type="ARBA" id="ARBA00023016"/>
    </source>
</evidence>
<organism evidence="7 8">
    <name type="scientific">Scytalidium lignicola</name>
    <name type="common">Hyphomycete</name>
    <dbReference type="NCBI Taxonomy" id="5539"/>
    <lineage>
        <taxon>Eukaryota</taxon>
        <taxon>Fungi</taxon>
        <taxon>Dikarya</taxon>
        <taxon>Ascomycota</taxon>
        <taxon>Pezizomycotina</taxon>
        <taxon>Leotiomycetes</taxon>
        <taxon>Leotiomycetes incertae sedis</taxon>
        <taxon>Scytalidium</taxon>
    </lineage>
</organism>
<dbReference type="GO" id="GO:0019172">
    <property type="term" value="F:glyoxalase III activity"/>
    <property type="evidence" value="ECO:0007669"/>
    <property type="project" value="UniProtKB-EC"/>
</dbReference>
<protein>
    <recommendedName>
        <fullName evidence="1">D-lactate dehydratase</fullName>
        <ecNumber evidence="1">4.2.1.130</ecNumber>
    </recommendedName>
</protein>
<dbReference type="EC" id="4.2.1.130" evidence="1"/>
<keyword evidence="2" id="KW-0346">Stress response</keyword>
<keyword evidence="3" id="KW-0456">Lyase</keyword>
<feature type="non-terminal residue" evidence="7">
    <location>
        <position position="1"/>
    </location>
</feature>
<dbReference type="PANTHER" id="PTHR48094">
    <property type="entry name" value="PROTEIN/NUCLEIC ACID DEGLYCASE DJ-1-RELATED"/>
    <property type="match status" value="1"/>
</dbReference>
<dbReference type="GO" id="GO:0019243">
    <property type="term" value="P:methylglyoxal catabolic process to D-lactate via S-lactoyl-glutathione"/>
    <property type="evidence" value="ECO:0007669"/>
    <property type="project" value="TreeGrafter"/>
</dbReference>
<name>A0A3E2HBZ1_SCYLI</name>
<accession>A0A3E2HBZ1</accession>
<dbReference type="EMBL" id="NCSJ02000095">
    <property type="protein sequence ID" value="RFU30653.1"/>
    <property type="molecule type" value="Genomic_DNA"/>
</dbReference>
<gene>
    <name evidence="7" type="ORF">B7463_g5700</name>
</gene>
<dbReference type="STRING" id="5539.A0A3E2HBZ1"/>
<evidence type="ECO:0000256" key="4">
    <source>
        <dbReference type="ARBA" id="ARBA00038493"/>
    </source>
</evidence>
<dbReference type="InterPro" id="IPR029062">
    <property type="entry name" value="Class_I_gatase-like"/>
</dbReference>
<dbReference type="Gene3D" id="3.40.50.880">
    <property type="match status" value="1"/>
</dbReference>
<dbReference type="OrthoDB" id="543156at2759"/>
<comment type="catalytic activity">
    <reaction evidence="5">
        <text>methylglyoxal + H2O = (R)-lactate + H(+)</text>
        <dbReference type="Rhea" id="RHEA:27754"/>
        <dbReference type="ChEBI" id="CHEBI:15377"/>
        <dbReference type="ChEBI" id="CHEBI:15378"/>
        <dbReference type="ChEBI" id="CHEBI:16004"/>
        <dbReference type="ChEBI" id="CHEBI:17158"/>
        <dbReference type="EC" id="4.2.1.130"/>
    </reaction>
</comment>
<evidence type="ECO:0000313" key="8">
    <source>
        <dbReference type="Proteomes" id="UP000258309"/>
    </source>
</evidence>
<dbReference type="Pfam" id="PF01965">
    <property type="entry name" value="DJ-1_PfpI"/>
    <property type="match status" value="1"/>
</dbReference>
<evidence type="ECO:0000256" key="5">
    <source>
        <dbReference type="ARBA" id="ARBA00048082"/>
    </source>
</evidence>
<evidence type="ECO:0000256" key="1">
    <source>
        <dbReference type="ARBA" id="ARBA00013134"/>
    </source>
</evidence>